<organism evidence="1 2">
    <name type="scientific">Spirosoma validum</name>
    <dbReference type="NCBI Taxonomy" id="2771355"/>
    <lineage>
        <taxon>Bacteria</taxon>
        <taxon>Pseudomonadati</taxon>
        <taxon>Bacteroidota</taxon>
        <taxon>Cytophagia</taxon>
        <taxon>Cytophagales</taxon>
        <taxon>Cytophagaceae</taxon>
        <taxon>Spirosoma</taxon>
    </lineage>
</organism>
<sequence length="98" mass="10739">MDDIFNFLNSTFEAGQSILDGKGRIIGYANDGGSISGVLSLGSDQIKYQIDPSMSPGDMRKYSLTLERTGQTVVQEHLYAKEIIHILKTGDLPIFQTA</sequence>
<dbReference type="RefSeq" id="WP_191042928.1">
    <property type="nucleotide sequence ID" value="NZ_JACXAA010000020.1"/>
</dbReference>
<gene>
    <name evidence="1" type="ORF">IC230_30830</name>
</gene>
<reference evidence="1" key="1">
    <citation type="submission" date="2020-09" db="EMBL/GenBank/DDBJ databases">
        <authorList>
            <person name="Kim M.K."/>
        </authorList>
    </citation>
    <scope>NUCLEOTIDE SEQUENCE</scope>
    <source>
        <strain evidence="1">BT704</strain>
    </source>
</reference>
<evidence type="ECO:0000313" key="2">
    <source>
        <dbReference type="Proteomes" id="UP000653797"/>
    </source>
</evidence>
<dbReference type="Proteomes" id="UP000653797">
    <property type="component" value="Unassembled WGS sequence"/>
</dbReference>
<dbReference type="AlphaFoldDB" id="A0A927B8P4"/>
<accession>A0A927B8P4</accession>
<name>A0A927B8P4_9BACT</name>
<comment type="caution">
    <text evidence="1">The sequence shown here is derived from an EMBL/GenBank/DDBJ whole genome shotgun (WGS) entry which is preliminary data.</text>
</comment>
<keyword evidence="2" id="KW-1185">Reference proteome</keyword>
<protein>
    <submittedName>
        <fullName evidence="1">Uncharacterized protein</fullName>
    </submittedName>
</protein>
<evidence type="ECO:0000313" key="1">
    <source>
        <dbReference type="EMBL" id="MBD2757308.1"/>
    </source>
</evidence>
<dbReference type="EMBL" id="JACXAA010000020">
    <property type="protein sequence ID" value="MBD2757308.1"/>
    <property type="molecule type" value="Genomic_DNA"/>
</dbReference>
<proteinExistence type="predicted"/>